<dbReference type="EMBL" id="PQWB01000193">
    <property type="protein sequence ID" value="POZ59986.1"/>
    <property type="molecule type" value="Genomic_DNA"/>
</dbReference>
<feature type="compositionally biased region" description="Polar residues" evidence="1">
    <location>
        <begin position="582"/>
        <end position="593"/>
    </location>
</feature>
<keyword evidence="5" id="KW-1185">Reference proteome</keyword>
<dbReference type="NCBIfam" id="TIGR01643">
    <property type="entry name" value="YD_repeat_2x"/>
    <property type="match status" value="1"/>
</dbReference>
<dbReference type="Gene3D" id="2.180.10.10">
    <property type="entry name" value="RHS repeat-associated core"/>
    <property type="match status" value="1"/>
</dbReference>
<evidence type="ECO:0000313" key="5">
    <source>
        <dbReference type="Proteomes" id="UP000237082"/>
    </source>
</evidence>
<feature type="region of interest" description="Disordered" evidence="1">
    <location>
        <begin position="578"/>
        <end position="599"/>
    </location>
</feature>
<feature type="region of interest" description="Disordered" evidence="1">
    <location>
        <begin position="1531"/>
        <end position="1563"/>
    </location>
</feature>
<evidence type="ECO:0000313" key="4">
    <source>
        <dbReference type="EMBL" id="POZ59986.1"/>
    </source>
</evidence>
<dbReference type="InterPro" id="IPR036779">
    <property type="entry name" value="LysM_dom_sf"/>
</dbReference>
<keyword evidence="2" id="KW-1133">Transmembrane helix</keyword>
<dbReference type="Gene3D" id="3.10.350.10">
    <property type="entry name" value="LysM domain"/>
    <property type="match status" value="1"/>
</dbReference>
<dbReference type="Pfam" id="PF01476">
    <property type="entry name" value="LysM"/>
    <property type="match status" value="1"/>
</dbReference>
<name>A0A2S5DA81_9NEIS</name>
<keyword evidence="2" id="KW-0472">Membrane</keyword>
<reference evidence="5" key="1">
    <citation type="submission" date="2018-02" db="EMBL/GenBank/DDBJ databases">
        <authorList>
            <person name="O'Hara-Hanley K."/>
            <person name="Soby S."/>
        </authorList>
    </citation>
    <scope>NUCLEOTIDE SEQUENCE [LARGE SCALE GENOMIC DNA]</scope>
    <source>
        <strain evidence="5">MWU14-2602</strain>
    </source>
</reference>
<feature type="transmembrane region" description="Helical" evidence="2">
    <location>
        <begin position="1224"/>
        <end position="1242"/>
    </location>
</feature>
<gene>
    <name evidence="4" type="ORF">C2I19_21290</name>
</gene>
<dbReference type="Proteomes" id="UP000237082">
    <property type="component" value="Unassembled WGS sequence"/>
</dbReference>
<dbReference type="SMART" id="SM00257">
    <property type="entry name" value="LysM"/>
    <property type="match status" value="1"/>
</dbReference>
<dbReference type="InterPro" id="IPR018392">
    <property type="entry name" value="LysM"/>
</dbReference>
<accession>A0A2S5DA81</accession>
<dbReference type="PROSITE" id="PS51782">
    <property type="entry name" value="LYSM"/>
    <property type="match status" value="1"/>
</dbReference>
<proteinExistence type="predicted"/>
<dbReference type="InterPro" id="IPR006530">
    <property type="entry name" value="YD"/>
</dbReference>
<comment type="caution">
    <text evidence="4">The sequence shown here is derived from an EMBL/GenBank/DDBJ whole genome shotgun (WGS) entry which is preliminary data.</text>
</comment>
<sequence>MSNSASHDGVTQTINPTRKDLVIQTTSSDIKRVLLLTRPLNQVQGWQVINVPQLAGGQFALDWTGMPRGNYEYRYLALDAAGNIQNSGQGQMALNDSAPTLTPVLDSQGRPLGADKAFVTADGLLNVTGLKGPGGNATHGLVRFRSPPGSGAWTQAYNVSVAAPAGITNGWFAINTAALGLKPGARYEYDLQGLDAGGKEAGRVVGSFAPGEANTLGQPVPWSSQAQIIHLSNQSSLAASGVVRYRLADSKGEYISQTLRPGDGSGRFDWDTGEDGAPAGNYDFEYQVFDAGGAMINRQRGQMTLGLDHDVQVDQNSGLVLPLYVQFNPAQSSAARLDVSYRLKGSNAKWQDAHVPRNGKGNFLLNVDDWQEGDYEYRFVLRDAAGALINGADGAALETRGYLHRGSNSSQLSSNALKWVVDKSLYNATVTRRQAYNAFGEVVSETDGVGHTTTSDYDTAGKLVAKHEARVMLRDDNGNVLKNADGSDKLGGDDATQYRYDAMGNLVSTIDANNHENRQRWLAGSQDSQGKVLREYHADGSTKEMAYDRLGNLRFATVNGDHREDYQYDKLGQLTRADHAQRSTASGSENESYGGQRRYDSYAYDGAGHRISHSTTSTGRDTLTDTTRYDSLGRVLGAVSAAQRHTDYSYVWDAQLKGAGGIVVGGWRTTTTNANQMTLQDATTLSGLKVAHRDLGGRVSAYDYNNAGQLTHQYGDNTGPVKNAQDIVYTYYGNGYLQGMEDTVAQQYTLYGYDDDGRKTYEAYANGPDRDHLSFYQQAKISYDERGRVIDINDSTRFHSRYWYDAVGNRQRVYTEYQDGKDGSKQTQDNWYDYDAMNRFTVTMGSHDAQGNLVLGSRGVRVEYDRFGQRAKVTNGVDGTVETYSYTADGLLLDTQISASGKAADAKLAYHRVNDLLGRVTSSHSYNWLGGNSGKDSQTVTTYDADNKVTRQAVDGKGLSYQLMNDGTLQSTQQDGETTLATSFDYEWWDEAKQSTITTQATNANAPGWKPGVSHLSYDANGHLKEVIDDKDDPVNGHRHLRYITDAQGVVVRREEIDQQSTYKKQDYYYVDGKQVGAVGNDGPVRGDFAQALAQAKLGSDKDQYRFGKAVSSADFDQNYEPIGPNNPAQAPGSVTVRAGDSLQSLAGNLWGDRSLWYLLADANGLSGNEQLAAGQVLKVPNKVTNFHNNSSTYRVYNPGEAMGDVTPTLPDAPPPPASDGGCGGFGMILVIVIVIVVAYIVGPAVASWLSGGSSTAAGAAGATAAGSGAAASGTAAAGSSAAAGGTVTASGAAGATAAGATAGTSAAAAGTASFWATPVLGSSVTYAGVAGAMVGGAAGSIAGQGAAMAMGMQDRFSWEQVGLSALTAGAMRYTGGVNFFANQAYNSVAQAMAGSALSQGLAMATGLQKSFNWAAVGASGVAEWAAGTLPQAGLQDRMAYGMARGLIGGTIQSVVGEDHKPNWSDLALQSFGSAVGDQITSSIQAGEQARLDQAGREVNAIEGMYASSQKSMLEGLMSLGGGSVGDSGYWASQEDFGGDGSSNEASGGASGGGDLPQRAQAGKADTLTAPEFNTGDGISHGSHYVGDNNGVPLFEADPIQVTAYGHTRTENLEHQRMVDLEDLLDPLYADMPIANIEIIGGSQRNVASTPAIAGGDNMREIGGLEALWRFSSIGRFARGFGSGLSDVAGSVDAFMQDGFDRLESKAATALGIAGNEATPARSAFFKSVDQNGWGPTLLVSGVEAAAAPVQLLAAFGRSAYQGSPEGLGRATSELAIMGLGARLGAVGRPGSVIGDVADSALAKATNRVAVKGEGSYGDLVGTLDDGFQAHHLNQNAAFNSVIPKDEGFSIGIRGNAFTEAGTPHYDFHSSLERFWDSYRKGGDLFGEVPTNAQYGDAVTQALRDSGLSESEAQRLSDLAKQNRHAFGLRPEASVPRVPRKIYQSGGN</sequence>
<evidence type="ECO:0000259" key="3">
    <source>
        <dbReference type="PROSITE" id="PS51782"/>
    </source>
</evidence>
<evidence type="ECO:0000256" key="2">
    <source>
        <dbReference type="SAM" id="Phobius"/>
    </source>
</evidence>
<evidence type="ECO:0000256" key="1">
    <source>
        <dbReference type="SAM" id="MobiDB-lite"/>
    </source>
</evidence>
<protein>
    <recommendedName>
        <fullName evidence="3">LysM domain-containing protein</fullName>
    </recommendedName>
</protein>
<organism evidence="4 5">
    <name type="scientific">Chromobacterium alticapitis</name>
    <dbReference type="NCBI Taxonomy" id="2073169"/>
    <lineage>
        <taxon>Bacteria</taxon>
        <taxon>Pseudomonadati</taxon>
        <taxon>Pseudomonadota</taxon>
        <taxon>Betaproteobacteria</taxon>
        <taxon>Neisseriales</taxon>
        <taxon>Chromobacteriaceae</taxon>
        <taxon>Chromobacterium</taxon>
    </lineage>
</organism>
<keyword evidence="2" id="KW-0812">Transmembrane</keyword>
<dbReference type="CDD" id="cd00118">
    <property type="entry name" value="LysM"/>
    <property type="match status" value="1"/>
</dbReference>
<feature type="domain" description="LysM" evidence="3">
    <location>
        <begin position="1133"/>
        <end position="1180"/>
    </location>
</feature>